<accession>A0A085VND4</accession>
<reference evidence="1 2" key="1">
    <citation type="submission" date="2014-07" db="EMBL/GenBank/DDBJ databases">
        <title>Draft Genome Sequences of Environmental Pseudomonas syringae strains.</title>
        <authorList>
            <person name="Baltrus D.A."/>
            <person name="Berge O."/>
            <person name="Morris C."/>
        </authorList>
    </citation>
    <scope>NUCLEOTIDE SEQUENCE [LARGE SCALE GENOMIC DNA]</scope>
    <source>
        <strain evidence="1 2">GAW0119</strain>
    </source>
</reference>
<name>A0A085VND4_PSESX</name>
<evidence type="ECO:0000313" key="2">
    <source>
        <dbReference type="Proteomes" id="UP000028631"/>
    </source>
</evidence>
<dbReference type="EMBL" id="JPQU01000023">
    <property type="protein sequence ID" value="KFE56947.1"/>
    <property type="molecule type" value="Genomic_DNA"/>
</dbReference>
<comment type="caution">
    <text evidence="1">The sequence shown here is derived from an EMBL/GenBank/DDBJ whole genome shotgun (WGS) entry which is preliminary data.</text>
</comment>
<sequence length="77" mass="9077">MGFDWCGDRHDWGEVQAPEKQVPARIYKLIAMIEKRSGQLKIKKFLFFAKEIRIVADREVSRGDSRIDSHLPWTFQV</sequence>
<dbReference type="RefSeq" id="WP_032627241.1">
    <property type="nucleotide sequence ID" value="NZ_JPQU01000023.1"/>
</dbReference>
<organism evidence="1 2">
    <name type="scientific">Pseudomonas syringae</name>
    <dbReference type="NCBI Taxonomy" id="317"/>
    <lineage>
        <taxon>Bacteria</taxon>
        <taxon>Pseudomonadati</taxon>
        <taxon>Pseudomonadota</taxon>
        <taxon>Gammaproteobacteria</taxon>
        <taxon>Pseudomonadales</taxon>
        <taxon>Pseudomonadaceae</taxon>
        <taxon>Pseudomonas</taxon>
    </lineage>
</organism>
<dbReference type="PATRIC" id="fig|317.175.peg.1483"/>
<dbReference type="AlphaFoldDB" id="A0A085VND4"/>
<gene>
    <name evidence="1" type="ORF">IV01_07145</name>
</gene>
<protein>
    <submittedName>
        <fullName evidence="1">Uncharacterized protein</fullName>
    </submittedName>
</protein>
<keyword evidence="2" id="KW-1185">Reference proteome</keyword>
<proteinExistence type="predicted"/>
<dbReference type="Proteomes" id="UP000028631">
    <property type="component" value="Unassembled WGS sequence"/>
</dbReference>
<evidence type="ECO:0000313" key="1">
    <source>
        <dbReference type="EMBL" id="KFE56947.1"/>
    </source>
</evidence>